<organism evidence="6 7">
    <name type="scientific">Polyplax serrata</name>
    <name type="common">Common mouse louse</name>
    <dbReference type="NCBI Taxonomy" id="468196"/>
    <lineage>
        <taxon>Eukaryota</taxon>
        <taxon>Metazoa</taxon>
        <taxon>Ecdysozoa</taxon>
        <taxon>Arthropoda</taxon>
        <taxon>Hexapoda</taxon>
        <taxon>Insecta</taxon>
        <taxon>Pterygota</taxon>
        <taxon>Neoptera</taxon>
        <taxon>Paraneoptera</taxon>
        <taxon>Psocodea</taxon>
        <taxon>Troctomorpha</taxon>
        <taxon>Phthiraptera</taxon>
        <taxon>Anoplura</taxon>
        <taxon>Polyplacidae</taxon>
        <taxon>Polyplax</taxon>
    </lineage>
</organism>
<dbReference type="InterPro" id="IPR036236">
    <property type="entry name" value="Znf_C2H2_sf"/>
</dbReference>
<dbReference type="EMBL" id="JAWJWF010000006">
    <property type="protein sequence ID" value="KAK6631441.1"/>
    <property type="molecule type" value="Genomic_DNA"/>
</dbReference>
<protein>
    <recommendedName>
        <fullName evidence="5">C2H2-type domain-containing protein</fullName>
    </recommendedName>
</protein>
<gene>
    <name evidence="6" type="ORF">RUM44_005968</name>
</gene>
<evidence type="ECO:0000256" key="3">
    <source>
        <dbReference type="ARBA" id="ARBA00022833"/>
    </source>
</evidence>
<keyword evidence="2 4" id="KW-0863">Zinc-finger</keyword>
<evidence type="ECO:0000313" key="7">
    <source>
        <dbReference type="Proteomes" id="UP001359485"/>
    </source>
</evidence>
<evidence type="ECO:0000256" key="1">
    <source>
        <dbReference type="ARBA" id="ARBA00022723"/>
    </source>
</evidence>
<evidence type="ECO:0000313" key="6">
    <source>
        <dbReference type="EMBL" id="KAK6631441.1"/>
    </source>
</evidence>
<name>A0ABR1AYK9_POLSC</name>
<keyword evidence="7" id="KW-1185">Reference proteome</keyword>
<accession>A0ABR1AYK9</accession>
<evidence type="ECO:0000259" key="5">
    <source>
        <dbReference type="PROSITE" id="PS50157"/>
    </source>
</evidence>
<feature type="domain" description="C2H2-type" evidence="5">
    <location>
        <begin position="158"/>
        <end position="183"/>
    </location>
</feature>
<dbReference type="PROSITE" id="PS50157">
    <property type="entry name" value="ZINC_FINGER_C2H2_2"/>
    <property type="match status" value="1"/>
</dbReference>
<dbReference type="Proteomes" id="UP001359485">
    <property type="component" value="Unassembled WGS sequence"/>
</dbReference>
<evidence type="ECO:0000256" key="2">
    <source>
        <dbReference type="ARBA" id="ARBA00022771"/>
    </source>
</evidence>
<sequence>MDEEVKTKVFSDMDIKFAAQCLLSMSRAKESNFSTMAVPLDLSDKTTRVKDSVTVAANSWKRLASAPYLKTEPDIVEPPQSNSFMVARILTDLTSIKQDPVPNVIYDVDDTNKNNPGKGVHCVYVKGYNQKFYRKSVSNSKVRGSLGVTAPGLAKKTHRCMYTGCNKIYGKSSHLKAHLRTHTDWFLVFLLPSVCLSLKQSGQGLCQYRNNDLNIRGDTSKLDFGKCETLLWYFVYTKLTLSLVWR</sequence>
<dbReference type="InterPro" id="IPR013087">
    <property type="entry name" value="Znf_C2H2_type"/>
</dbReference>
<reference evidence="6 7" key="1">
    <citation type="submission" date="2023-09" db="EMBL/GenBank/DDBJ databases">
        <title>Genomes of two closely related lineages of the louse Polyplax serrata with different host specificities.</title>
        <authorList>
            <person name="Martinu J."/>
            <person name="Tarabai H."/>
            <person name="Stefka J."/>
            <person name="Hypsa V."/>
        </authorList>
    </citation>
    <scope>NUCLEOTIDE SEQUENCE [LARGE SCALE GENOMIC DNA]</scope>
    <source>
        <strain evidence="6">98ZLc_SE</strain>
    </source>
</reference>
<keyword evidence="3" id="KW-0862">Zinc</keyword>
<dbReference type="PANTHER" id="PTHR23235">
    <property type="entry name" value="KRUEPPEL-LIKE TRANSCRIPTION FACTOR"/>
    <property type="match status" value="1"/>
</dbReference>
<dbReference type="Gene3D" id="3.30.160.60">
    <property type="entry name" value="Classic Zinc Finger"/>
    <property type="match status" value="1"/>
</dbReference>
<comment type="caution">
    <text evidence="6">The sequence shown here is derived from an EMBL/GenBank/DDBJ whole genome shotgun (WGS) entry which is preliminary data.</text>
</comment>
<dbReference type="PROSITE" id="PS00028">
    <property type="entry name" value="ZINC_FINGER_C2H2_1"/>
    <property type="match status" value="1"/>
</dbReference>
<dbReference type="SUPFAM" id="SSF57667">
    <property type="entry name" value="beta-beta-alpha zinc fingers"/>
    <property type="match status" value="1"/>
</dbReference>
<evidence type="ECO:0000256" key="4">
    <source>
        <dbReference type="PROSITE-ProRule" id="PRU00042"/>
    </source>
</evidence>
<dbReference type="PANTHER" id="PTHR23235:SF120">
    <property type="entry name" value="KRUPPEL-LIKE FACTOR 15"/>
    <property type="match status" value="1"/>
</dbReference>
<keyword evidence="1" id="KW-0479">Metal-binding</keyword>
<proteinExistence type="predicted"/>